<organism evidence="2 3">
    <name type="scientific">Duganella lactea</name>
    <dbReference type="NCBI Taxonomy" id="2692173"/>
    <lineage>
        <taxon>Bacteria</taxon>
        <taxon>Pseudomonadati</taxon>
        <taxon>Pseudomonadota</taxon>
        <taxon>Betaproteobacteria</taxon>
        <taxon>Burkholderiales</taxon>
        <taxon>Oxalobacteraceae</taxon>
        <taxon>Telluria group</taxon>
        <taxon>Duganella</taxon>
    </lineage>
</organism>
<sequence length="76" mass="8544">MANNFNTVAFKSLASALFQLIDSHLVTKDELDIRLAELRAEFRESHAALKAELIQWMCGILVVQTGMTAVLFKLLH</sequence>
<comment type="caution">
    <text evidence="2">The sequence shown here is derived from an EMBL/GenBank/DDBJ whole genome shotgun (WGS) entry which is preliminary data.</text>
</comment>
<feature type="transmembrane region" description="Helical" evidence="1">
    <location>
        <begin position="53"/>
        <end position="75"/>
    </location>
</feature>
<accession>A0ABW9V6T0</accession>
<proteinExistence type="predicted"/>
<keyword evidence="1" id="KW-0812">Transmembrane</keyword>
<protein>
    <recommendedName>
        <fullName evidence="4">DUF1640 domain-containing protein</fullName>
    </recommendedName>
</protein>
<evidence type="ECO:0008006" key="4">
    <source>
        <dbReference type="Google" id="ProtNLM"/>
    </source>
</evidence>
<evidence type="ECO:0000256" key="1">
    <source>
        <dbReference type="SAM" id="Phobius"/>
    </source>
</evidence>
<gene>
    <name evidence="2" type="ORF">GTP38_08585</name>
</gene>
<keyword evidence="1" id="KW-1133">Transmembrane helix</keyword>
<dbReference type="RefSeq" id="WP_160989788.1">
    <property type="nucleotide sequence ID" value="NZ_WWCO01000005.1"/>
</dbReference>
<dbReference type="EMBL" id="WWCO01000005">
    <property type="protein sequence ID" value="MYM34392.1"/>
    <property type="molecule type" value="Genomic_DNA"/>
</dbReference>
<evidence type="ECO:0000313" key="2">
    <source>
        <dbReference type="EMBL" id="MYM34392.1"/>
    </source>
</evidence>
<keyword evidence="3" id="KW-1185">Reference proteome</keyword>
<dbReference type="Proteomes" id="UP000449678">
    <property type="component" value="Unassembled WGS sequence"/>
</dbReference>
<reference evidence="2 3" key="1">
    <citation type="submission" date="2019-12" db="EMBL/GenBank/DDBJ databases">
        <title>Novel species isolated from a subtropical stream in China.</title>
        <authorList>
            <person name="Lu H."/>
        </authorList>
    </citation>
    <scope>NUCLEOTIDE SEQUENCE [LARGE SCALE GENOMIC DNA]</scope>
    <source>
        <strain evidence="2 3">FT94W</strain>
    </source>
</reference>
<name>A0ABW9V6T0_9BURK</name>
<evidence type="ECO:0000313" key="3">
    <source>
        <dbReference type="Proteomes" id="UP000449678"/>
    </source>
</evidence>
<keyword evidence="1" id="KW-0472">Membrane</keyword>